<keyword evidence="5 6" id="KW-0472">Membrane</keyword>
<dbReference type="Proteomes" id="UP000007485">
    <property type="component" value="Chromosome"/>
</dbReference>
<dbReference type="HOGENOM" id="CLU_526427_0_0_2"/>
<dbReference type="PANTHER" id="PTHR30250">
    <property type="entry name" value="PST FAMILY PREDICTED COLANIC ACID TRANSPORTER"/>
    <property type="match status" value="1"/>
</dbReference>
<keyword evidence="4 6" id="KW-1133">Transmembrane helix</keyword>
<evidence type="ECO:0000256" key="5">
    <source>
        <dbReference type="ARBA" id="ARBA00023136"/>
    </source>
</evidence>
<keyword evidence="8" id="KW-1185">Reference proteome</keyword>
<dbReference type="Pfam" id="PF13440">
    <property type="entry name" value="Polysacc_synt_3"/>
    <property type="match status" value="1"/>
</dbReference>
<dbReference type="AlphaFoldDB" id="F0QXV2"/>
<proteinExistence type="predicted"/>
<dbReference type="RefSeq" id="WP_013604427.1">
    <property type="nucleotide sequence ID" value="NC_015151.1"/>
</dbReference>
<evidence type="ECO:0000256" key="4">
    <source>
        <dbReference type="ARBA" id="ARBA00022989"/>
    </source>
</evidence>
<feature type="transmembrane region" description="Helical" evidence="6">
    <location>
        <begin position="218"/>
        <end position="239"/>
    </location>
</feature>
<dbReference type="EMBL" id="CP002529">
    <property type="protein sequence ID" value="ADY01265.1"/>
    <property type="molecule type" value="Genomic_DNA"/>
</dbReference>
<dbReference type="eggNOG" id="arCOG02209">
    <property type="taxonomic scope" value="Archaea"/>
</dbReference>
<dbReference type="OrthoDB" id="19148at2157"/>
<feature type="transmembrane region" description="Helical" evidence="6">
    <location>
        <begin position="329"/>
        <end position="349"/>
    </location>
</feature>
<dbReference type="InterPro" id="IPR050833">
    <property type="entry name" value="Poly_Biosynth_Transport"/>
</dbReference>
<feature type="transmembrane region" description="Helical" evidence="6">
    <location>
        <begin position="361"/>
        <end position="382"/>
    </location>
</feature>
<dbReference type="KEGG" id="vmo:VMUT_1058"/>
<sequence length="517" mass="56737">MGIVGKRAASSIFYGVTGSIASTLVAFAGSVVLARLLGPNYYGLVYALVALPQSLVGLVDLGLSGIIVRYGSRNEWDTALSAAFLRTTLVIIMTTAFLLLSRYIAYVFKRPYIIHYMLFVTLYFFAYSLALMMEALVGALGLFRVTNAMIVTRTTVRVSIAIVLVILGFGAISVIIGLIIGYLLEASVLASIAIYKLRQRIIQLIRDTKRLSRGIREVIVKMMPLIANVVVSSIVSPVISTLQIRYSNNELLGNFNVSSNIAAILDRIANTVSGGVTYGITASKDPDTINKSFIKGSMYSILIIGFFSIGALVFANKLTAVLYGSTYKYAYLMLMLQSVTLLGAVFGQNTSFLWAVGDTRLIGLLGVINAPVSLGAAVILIMKFGGVWGSLYTFIFSSYFGNILSLILTYKVHKALPDLKSNLRALVPSLLSGAIIYPFTLFLTPKISLLLAIPYTLLFALFTALFLRAKEINELIRVVAADRMLSLILRKPLLLILRINTYLYNMGWLQERLRYDE</sequence>
<evidence type="ECO:0000256" key="6">
    <source>
        <dbReference type="SAM" id="Phobius"/>
    </source>
</evidence>
<dbReference type="GeneID" id="10288710"/>
<gene>
    <name evidence="7" type="ordered locus">VMUT_1058</name>
</gene>
<dbReference type="GO" id="GO:0005886">
    <property type="term" value="C:plasma membrane"/>
    <property type="evidence" value="ECO:0007669"/>
    <property type="project" value="UniProtKB-SubCell"/>
</dbReference>
<evidence type="ECO:0000256" key="3">
    <source>
        <dbReference type="ARBA" id="ARBA00022692"/>
    </source>
</evidence>
<feature type="transmembrane region" description="Helical" evidence="6">
    <location>
        <begin position="12"/>
        <end position="38"/>
    </location>
</feature>
<name>F0QXV2_VULM7</name>
<evidence type="ECO:0000313" key="8">
    <source>
        <dbReference type="Proteomes" id="UP000007485"/>
    </source>
</evidence>
<comment type="subcellular location">
    <subcellularLocation>
        <location evidence="1">Cell membrane</location>
        <topology evidence="1">Multi-pass membrane protein</topology>
    </subcellularLocation>
</comment>
<keyword evidence="3 6" id="KW-0812">Transmembrane</keyword>
<accession>F0QXV2</accession>
<reference evidence="7 8" key="1">
    <citation type="journal article" date="2011" name="J. Bacteriol.">
        <title>Complete genome sequence of 'Vulcanisaeta moutnovskia' strain 768-28, a novel member of the hyperthermophilic crenarchaeal genus vulcanisaeta.</title>
        <authorList>
            <person name="Gumerov V.M."/>
            <person name="Mardanov A.V."/>
            <person name="Beletsky A.V."/>
            <person name="Prokofeva M.I."/>
            <person name="Bonch-Osmolovskaya E.A."/>
            <person name="Ravin N.V."/>
            <person name="Skryabin K.G."/>
        </authorList>
    </citation>
    <scope>NUCLEOTIDE SEQUENCE [LARGE SCALE GENOMIC DNA]</scope>
    <source>
        <strain evidence="7 8">768-28</strain>
    </source>
</reference>
<evidence type="ECO:0000256" key="1">
    <source>
        <dbReference type="ARBA" id="ARBA00004651"/>
    </source>
</evidence>
<evidence type="ECO:0000256" key="2">
    <source>
        <dbReference type="ARBA" id="ARBA00022475"/>
    </source>
</evidence>
<organism evidence="7 8">
    <name type="scientific">Vulcanisaeta moutnovskia (strain 768-28)</name>
    <dbReference type="NCBI Taxonomy" id="985053"/>
    <lineage>
        <taxon>Archaea</taxon>
        <taxon>Thermoproteota</taxon>
        <taxon>Thermoprotei</taxon>
        <taxon>Thermoproteales</taxon>
        <taxon>Thermoproteaceae</taxon>
        <taxon>Vulcanisaeta</taxon>
    </lineage>
</organism>
<feature type="transmembrane region" description="Helical" evidence="6">
    <location>
        <begin position="301"/>
        <end position="323"/>
    </location>
</feature>
<keyword evidence="2" id="KW-1003">Cell membrane</keyword>
<feature type="transmembrane region" description="Helical" evidence="6">
    <location>
        <begin position="388"/>
        <end position="410"/>
    </location>
</feature>
<dbReference type="PANTHER" id="PTHR30250:SF11">
    <property type="entry name" value="O-ANTIGEN TRANSPORTER-RELATED"/>
    <property type="match status" value="1"/>
</dbReference>
<feature type="transmembrane region" description="Helical" evidence="6">
    <location>
        <begin position="116"/>
        <end position="143"/>
    </location>
</feature>
<dbReference type="STRING" id="985053.VMUT_1058"/>
<feature type="transmembrane region" description="Helical" evidence="6">
    <location>
        <begin position="83"/>
        <end position="104"/>
    </location>
</feature>
<evidence type="ECO:0000313" key="7">
    <source>
        <dbReference type="EMBL" id="ADY01265.1"/>
    </source>
</evidence>
<feature type="transmembrane region" description="Helical" evidence="6">
    <location>
        <begin position="422"/>
        <end position="441"/>
    </location>
</feature>
<feature type="transmembrane region" description="Helical" evidence="6">
    <location>
        <begin position="44"/>
        <end position="71"/>
    </location>
</feature>
<feature type="transmembrane region" description="Helical" evidence="6">
    <location>
        <begin position="155"/>
        <end position="173"/>
    </location>
</feature>
<protein>
    <submittedName>
        <fullName evidence="7">Polysaccharide biosynthesis protein</fullName>
    </submittedName>
</protein>
<feature type="transmembrane region" description="Helical" evidence="6">
    <location>
        <begin position="447"/>
        <end position="467"/>
    </location>
</feature>